<dbReference type="Pfam" id="PF06985">
    <property type="entry name" value="HET"/>
    <property type="match status" value="1"/>
</dbReference>
<gene>
    <name evidence="2" type="ORF">AMS68_006109</name>
</gene>
<evidence type="ECO:0000313" key="2">
    <source>
        <dbReference type="EMBL" id="QIX00592.1"/>
    </source>
</evidence>
<protein>
    <recommendedName>
        <fullName evidence="1">Heterokaryon incompatibility domain-containing protein</fullName>
    </recommendedName>
</protein>
<evidence type="ECO:0000313" key="3">
    <source>
        <dbReference type="Proteomes" id="UP000503462"/>
    </source>
</evidence>
<dbReference type="InterPro" id="IPR010730">
    <property type="entry name" value="HET"/>
</dbReference>
<dbReference type="EMBL" id="CP051142">
    <property type="protein sequence ID" value="QIX00592.1"/>
    <property type="molecule type" value="Genomic_DNA"/>
</dbReference>
<dbReference type="AlphaFoldDB" id="A0A6H0Y0N5"/>
<sequence length="526" mass="59270">MRLGGVSKTEFRALTTVNSLAIAAAWSSERLDICHRTHHLCTELSSFGQGPARLLSIRSPDLVAIVDGDLDEGPYRYAALSYCWGGDQETKLTELNQQQLRAGVNPGCLSQTVQDAIVVCRSLKIDYLWVDALCILQGGDSDDWYRQALTLHKIYGGAYVTLGICSAERAQQGFLHEQHNAMPVDPERCSIVGMEETAMLPVPVRKTLAHARTETPLAQRGWIFQEELLSPRIIYWSEQGLYWSCCAHKDAQNGTSYTDELFPQLTPPTVMDAQGFRTSPDPLLLWDDMISSFSVRDFTIDDDRLPAVNGLAAVIEQATGEEYLLGFWKSRLPAQLLWIVTGPLQHRESRPQAESGAPNIKPPSWSWASVAPARKIVMPKQASHRAQFRTSIGSQLHLRGRTRLLTAGLSPLWSYPEEESSDMVGPRYPMLKYQPRVWAVDRQQNRLLVSLDWRRPIIIHLDDRVPSDDSFDRLVCFEINYIGFLLLEPSRSDTKGGEVFKRVGCAQVHRESRFFDGSEEKEVIIE</sequence>
<evidence type="ECO:0000259" key="1">
    <source>
        <dbReference type="Pfam" id="PF06985"/>
    </source>
</evidence>
<reference evidence="2 3" key="1">
    <citation type="journal article" date="2016" name="Sci. Rep.">
        <title>Peltaster fructicola genome reveals evolution from an invasive phytopathogen to an ectophytic parasite.</title>
        <authorList>
            <person name="Xu C."/>
            <person name="Chen H."/>
            <person name="Gleason M.L."/>
            <person name="Xu J.R."/>
            <person name="Liu H."/>
            <person name="Zhang R."/>
            <person name="Sun G."/>
        </authorList>
    </citation>
    <scope>NUCLEOTIDE SEQUENCE [LARGE SCALE GENOMIC DNA]</scope>
    <source>
        <strain evidence="2 3">LNHT1506</strain>
    </source>
</reference>
<keyword evidence="3" id="KW-1185">Reference proteome</keyword>
<name>A0A6H0Y0N5_9PEZI</name>
<dbReference type="Proteomes" id="UP000503462">
    <property type="component" value="Chromosome 4"/>
</dbReference>
<dbReference type="OrthoDB" id="3486565at2759"/>
<organism evidence="2 3">
    <name type="scientific">Peltaster fructicola</name>
    <dbReference type="NCBI Taxonomy" id="286661"/>
    <lineage>
        <taxon>Eukaryota</taxon>
        <taxon>Fungi</taxon>
        <taxon>Dikarya</taxon>
        <taxon>Ascomycota</taxon>
        <taxon>Pezizomycotina</taxon>
        <taxon>Dothideomycetes</taxon>
        <taxon>Dothideomycetes incertae sedis</taxon>
        <taxon>Peltaster</taxon>
    </lineage>
</organism>
<dbReference type="PANTHER" id="PTHR33112:SF16">
    <property type="entry name" value="HETEROKARYON INCOMPATIBILITY DOMAIN-CONTAINING PROTEIN"/>
    <property type="match status" value="1"/>
</dbReference>
<accession>A0A6H0Y0N5</accession>
<dbReference type="PANTHER" id="PTHR33112">
    <property type="entry name" value="DOMAIN PROTEIN, PUTATIVE-RELATED"/>
    <property type="match status" value="1"/>
</dbReference>
<proteinExistence type="predicted"/>
<feature type="domain" description="Heterokaryon incompatibility" evidence="1">
    <location>
        <begin position="77"/>
        <end position="226"/>
    </location>
</feature>